<dbReference type="Proteomes" id="UP001054945">
    <property type="component" value="Unassembled WGS sequence"/>
</dbReference>
<gene>
    <name evidence="1" type="ORF">CEXT_417791</name>
</gene>
<evidence type="ECO:0000313" key="2">
    <source>
        <dbReference type="Proteomes" id="UP001054945"/>
    </source>
</evidence>
<dbReference type="AlphaFoldDB" id="A0AAV4NSU0"/>
<organism evidence="1 2">
    <name type="scientific">Caerostris extrusa</name>
    <name type="common">Bark spider</name>
    <name type="synonym">Caerostris bankana</name>
    <dbReference type="NCBI Taxonomy" id="172846"/>
    <lineage>
        <taxon>Eukaryota</taxon>
        <taxon>Metazoa</taxon>
        <taxon>Ecdysozoa</taxon>
        <taxon>Arthropoda</taxon>
        <taxon>Chelicerata</taxon>
        <taxon>Arachnida</taxon>
        <taxon>Araneae</taxon>
        <taxon>Araneomorphae</taxon>
        <taxon>Entelegynae</taxon>
        <taxon>Araneoidea</taxon>
        <taxon>Araneidae</taxon>
        <taxon>Caerostris</taxon>
    </lineage>
</organism>
<reference evidence="1 2" key="1">
    <citation type="submission" date="2021-06" db="EMBL/GenBank/DDBJ databases">
        <title>Caerostris extrusa draft genome.</title>
        <authorList>
            <person name="Kono N."/>
            <person name="Arakawa K."/>
        </authorList>
    </citation>
    <scope>NUCLEOTIDE SEQUENCE [LARGE SCALE GENOMIC DNA]</scope>
</reference>
<protein>
    <submittedName>
        <fullName evidence="1">Uncharacterized protein</fullName>
    </submittedName>
</protein>
<accession>A0AAV4NSU0</accession>
<name>A0AAV4NSU0_CAEEX</name>
<comment type="caution">
    <text evidence="1">The sequence shown here is derived from an EMBL/GenBank/DDBJ whole genome shotgun (WGS) entry which is preliminary data.</text>
</comment>
<dbReference type="EMBL" id="BPLR01021161">
    <property type="protein sequence ID" value="GIX86669.1"/>
    <property type="molecule type" value="Genomic_DNA"/>
</dbReference>
<sequence length="156" mass="18266">MELLKTSKTISRRPYAKSSWRITPMEHPSRETGVLRLIFRESDSIKIEKAYRFIQSKSHLPKTHIYLEGELIYLFPSQSSTDSYKSQRVSNCSRDVKNEKTTSWISSKTSKTISRRPCVMSPWRITPMEHPSKGKLEFCGYYSVKGRNEWRHLSST</sequence>
<evidence type="ECO:0000313" key="1">
    <source>
        <dbReference type="EMBL" id="GIX86669.1"/>
    </source>
</evidence>
<proteinExistence type="predicted"/>
<keyword evidence="2" id="KW-1185">Reference proteome</keyword>